<dbReference type="Pfam" id="PF01168">
    <property type="entry name" value="Ala_racemase_N"/>
    <property type="match status" value="1"/>
</dbReference>
<dbReference type="SMART" id="SM01005">
    <property type="entry name" value="Ala_racemase_C"/>
    <property type="match status" value="1"/>
</dbReference>
<dbReference type="Gene3D" id="2.40.37.10">
    <property type="entry name" value="Lyase, Ornithine Decarboxylase, Chain A, domain 1"/>
    <property type="match status" value="1"/>
</dbReference>
<organism evidence="5">
    <name type="scientific">hydrothermal vent metagenome</name>
    <dbReference type="NCBI Taxonomy" id="652676"/>
    <lineage>
        <taxon>unclassified sequences</taxon>
        <taxon>metagenomes</taxon>
        <taxon>ecological metagenomes</taxon>
    </lineage>
</organism>
<evidence type="ECO:0000256" key="2">
    <source>
        <dbReference type="ARBA" id="ARBA00022898"/>
    </source>
</evidence>
<evidence type="ECO:0000259" key="4">
    <source>
        <dbReference type="SMART" id="SM01005"/>
    </source>
</evidence>
<dbReference type="AlphaFoldDB" id="A0A1W1C480"/>
<accession>A0A1W1C480</accession>
<dbReference type="EC" id="5.1.1.1" evidence="5"/>
<proteinExistence type="predicted"/>
<dbReference type="GO" id="GO:0030632">
    <property type="term" value="P:D-alanine biosynthetic process"/>
    <property type="evidence" value="ECO:0007669"/>
    <property type="project" value="TreeGrafter"/>
</dbReference>
<dbReference type="GO" id="GO:0008784">
    <property type="term" value="F:alanine racemase activity"/>
    <property type="evidence" value="ECO:0007669"/>
    <property type="project" value="UniProtKB-EC"/>
</dbReference>
<evidence type="ECO:0000256" key="3">
    <source>
        <dbReference type="ARBA" id="ARBA00023235"/>
    </source>
</evidence>
<dbReference type="SUPFAM" id="SSF50621">
    <property type="entry name" value="Alanine racemase C-terminal domain-like"/>
    <property type="match status" value="1"/>
</dbReference>
<dbReference type="InterPro" id="IPR009006">
    <property type="entry name" value="Ala_racemase/Decarboxylase_C"/>
</dbReference>
<dbReference type="EMBL" id="FPHB01000048">
    <property type="protein sequence ID" value="SFV60640.1"/>
    <property type="molecule type" value="Genomic_DNA"/>
</dbReference>
<dbReference type="SUPFAM" id="SSF51419">
    <property type="entry name" value="PLP-binding barrel"/>
    <property type="match status" value="1"/>
</dbReference>
<dbReference type="GO" id="GO:0030170">
    <property type="term" value="F:pyridoxal phosphate binding"/>
    <property type="evidence" value="ECO:0007669"/>
    <property type="project" value="TreeGrafter"/>
</dbReference>
<dbReference type="PANTHER" id="PTHR30511:SF0">
    <property type="entry name" value="ALANINE RACEMASE, CATABOLIC-RELATED"/>
    <property type="match status" value="1"/>
</dbReference>
<dbReference type="Pfam" id="PF00842">
    <property type="entry name" value="Ala_racemase_C"/>
    <property type="match status" value="1"/>
</dbReference>
<dbReference type="InterPro" id="IPR000821">
    <property type="entry name" value="Ala_racemase"/>
</dbReference>
<reference evidence="5" key="1">
    <citation type="submission" date="2016-10" db="EMBL/GenBank/DDBJ databases">
        <authorList>
            <person name="de Groot N.N."/>
        </authorList>
    </citation>
    <scope>NUCLEOTIDE SEQUENCE</scope>
</reference>
<dbReference type="Gene3D" id="3.20.20.10">
    <property type="entry name" value="Alanine racemase"/>
    <property type="match status" value="1"/>
</dbReference>
<dbReference type="GO" id="GO:0005829">
    <property type="term" value="C:cytosol"/>
    <property type="evidence" value="ECO:0007669"/>
    <property type="project" value="TreeGrafter"/>
</dbReference>
<dbReference type="PRINTS" id="PR00992">
    <property type="entry name" value="ALARACEMASE"/>
</dbReference>
<dbReference type="PANTHER" id="PTHR30511">
    <property type="entry name" value="ALANINE RACEMASE"/>
    <property type="match status" value="1"/>
</dbReference>
<sequence length="338" mass="38100">MPFIMINKQNFFNNLDIIAQKTKSKDKIAIVLKDNAYGHGLDIIANLAKEYGLTQAVVQNEKEAKSIASLFDTILVLADIPQEPSDKIHYTINSLQAIPCFPKGTKVELKVDTGMHRNGIAMEELEMAFEALTKEGLELVGVFSHHRSADELTGEWFWQNENFKRVKKESLHLCKHFGIEPPRFHIDNSASLMRRESFCEDIARVGIAVYGCLELPKAFECERFEPVLSLYAKKISTKKLKKGARVGYGGACEVAKDTIISTYDIGYGDGFLRSLSHHYITPHNYKIAGRISMDNSSFYSNEEELLVFDDAREVAKKAGTISYEILTALKADIPRRII</sequence>
<dbReference type="NCBIfam" id="NF000791">
    <property type="entry name" value="PRK00053.2-2"/>
    <property type="match status" value="1"/>
</dbReference>
<protein>
    <submittedName>
        <fullName evidence="5">Alanine racemase</fullName>
        <ecNumber evidence="5">5.1.1.1</ecNumber>
    </submittedName>
</protein>
<evidence type="ECO:0000313" key="5">
    <source>
        <dbReference type="EMBL" id="SFV60640.1"/>
    </source>
</evidence>
<comment type="cofactor">
    <cofactor evidence="1">
        <name>pyridoxal 5'-phosphate</name>
        <dbReference type="ChEBI" id="CHEBI:597326"/>
    </cofactor>
</comment>
<dbReference type="InterPro" id="IPR011079">
    <property type="entry name" value="Ala_racemase_C"/>
</dbReference>
<gene>
    <name evidence="5" type="ORF">MNB_SM-7-782</name>
</gene>
<dbReference type="InterPro" id="IPR029066">
    <property type="entry name" value="PLP-binding_barrel"/>
</dbReference>
<keyword evidence="3 5" id="KW-0413">Isomerase</keyword>
<dbReference type="InterPro" id="IPR001608">
    <property type="entry name" value="Ala_racemase_N"/>
</dbReference>
<feature type="domain" description="Alanine racemase C-terminal" evidence="4">
    <location>
        <begin position="227"/>
        <end position="338"/>
    </location>
</feature>
<name>A0A1W1C480_9ZZZZ</name>
<evidence type="ECO:0000256" key="1">
    <source>
        <dbReference type="ARBA" id="ARBA00001933"/>
    </source>
</evidence>
<keyword evidence="2" id="KW-0663">Pyridoxal phosphate</keyword>